<keyword evidence="2" id="KW-0732">Signal</keyword>
<organism evidence="5 6">
    <name type="scientific">Methylobacterium crusticola</name>
    <dbReference type="NCBI Taxonomy" id="1697972"/>
    <lineage>
        <taxon>Bacteria</taxon>
        <taxon>Pseudomonadati</taxon>
        <taxon>Pseudomonadota</taxon>
        <taxon>Alphaproteobacteria</taxon>
        <taxon>Hyphomicrobiales</taxon>
        <taxon>Methylobacteriaceae</taxon>
        <taxon>Methylobacterium</taxon>
    </lineage>
</organism>
<name>A0ABQ4R8X6_9HYPH</name>
<dbReference type="EMBL" id="BPQH01000034">
    <property type="protein sequence ID" value="GJD53669.1"/>
    <property type="molecule type" value="Genomic_DNA"/>
</dbReference>
<keyword evidence="3" id="KW-0029">Amino-acid transport</keyword>
<evidence type="ECO:0000256" key="1">
    <source>
        <dbReference type="ARBA" id="ARBA00010062"/>
    </source>
</evidence>
<protein>
    <recommendedName>
        <fullName evidence="4">Leucine-binding protein domain-containing protein</fullName>
    </recommendedName>
</protein>
<comment type="caution">
    <text evidence="5">The sequence shown here is derived from an EMBL/GenBank/DDBJ whole genome shotgun (WGS) entry which is preliminary data.</text>
</comment>
<dbReference type="InterPro" id="IPR028082">
    <property type="entry name" value="Peripla_BP_I"/>
</dbReference>
<evidence type="ECO:0000259" key="4">
    <source>
        <dbReference type="Pfam" id="PF13458"/>
    </source>
</evidence>
<dbReference type="InterPro" id="IPR028081">
    <property type="entry name" value="Leu-bd"/>
</dbReference>
<evidence type="ECO:0000313" key="5">
    <source>
        <dbReference type="EMBL" id="GJD53669.1"/>
    </source>
</evidence>
<accession>A0ABQ4R8X6</accession>
<dbReference type="RefSeq" id="WP_128560771.1">
    <property type="nucleotide sequence ID" value="NZ_BPQH01000034.1"/>
</dbReference>
<dbReference type="Gene3D" id="3.40.50.2300">
    <property type="match status" value="2"/>
</dbReference>
<feature type="domain" description="Leucine-binding protein" evidence="4">
    <location>
        <begin position="30"/>
        <end position="371"/>
    </location>
</feature>
<dbReference type="InterPro" id="IPR051010">
    <property type="entry name" value="BCAA_transport"/>
</dbReference>
<keyword evidence="3" id="KW-0813">Transport</keyword>
<dbReference type="PROSITE" id="PS51318">
    <property type="entry name" value="TAT"/>
    <property type="match status" value="1"/>
</dbReference>
<evidence type="ECO:0000256" key="2">
    <source>
        <dbReference type="ARBA" id="ARBA00022729"/>
    </source>
</evidence>
<comment type="similarity">
    <text evidence="1">Belongs to the leucine-binding protein family.</text>
</comment>
<dbReference type="SUPFAM" id="SSF53822">
    <property type="entry name" value="Periplasmic binding protein-like I"/>
    <property type="match status" value="1"/>
</dbReference>
<sequence>MSLGRRTFLTGSLAAGLLPGGRARAQPVPTIRIGVLADFSGSYIDLLGAGGVACVRQAVAEFEAREAGFAVEVVFADHQNKADVGAAIVRRWYDTEGVDALIQGPNSAVALAVSFVTREKDKVCLGTAVTSSDFTGAQCTPNSINWTYDAYMLAKATGAETVRSGGRKWYFITTDNAFGNSLQAETARFVQDAGGQVVGNSRYPLGAADYSTYLLAAQSSGADTIGLALGGSDLVNCLKQINEFGLDATMKLPALVMFLNDIHAVGLGTMRGLLHTSSFYWDRDARSRAFTRRVLPRMGGAYPGMTHAGCYAVATHYLKAVAAMGPAAAKRSGAAVVARMKAMPTDDDAFGPAAIRADGRALIPAYLLRVKAPAESRGPWDYCEIIATMDGEAAAKPLAAAGCPLARP</sequence>
<evidence type="ECO:0000256" key="3">
    <source>
        <dbReference type="ARBA" id="ARBA00022970"/>
    </source>
</evidence>
<dbReference type="Proteomes" id="UP001055167">
    <property type="component" value="Unassembled WGS sequence"/>
</dbReference>
<reference evidence="5" key="1">
    <citation type="journal article" date="2021" name="Front. Microbiol.">
        <title>Comprehensive Comparative Genomics and Phenotyping of Methylobacterium Species.</title>
        <authorList>
            <person name="Alessa O."/>
            <person name="Ogura Y."/>
            <person name="Fujitani Y."/>
            <person name="Takami H."/>
            <person name="Hayashi T."/>
            <person name="Sahin N."/>
            <person name="Tani A."/>
        </authorList>
    </citation>
    <scope>NUCLEOTIDE SEQUENCE</scope>
    <source>
        <strain evidence="5">KCTC 52305</strain>
    </source>
</reference>
<dbReference type="PANTHER" id="PTHR30483:SF6">
    <property type="entry name" value="PERIPLASMIC BINDING PROTEIN OF ABC TRANSPORTER FOR NATURAL AMINO ACIDS"/>
    <property type="match status" value="1"/>
</dbReference>
<dbReference type="Pfam" id="PF13458">
    <property type="entry name" value="Peripla_BP_6"/>
    <property type="match status" value="1"/>
</dbReference>
<dbReference type="CDD" id="cd06327">
    <property type="entry name" value="PBP1_SBP-like"/>
    <property type="match status" value="1"/>
</dbReference>
<proteinExistence type="inferred from homology"/>
<dbReference type="InterPro" id="IPR006311">
    <property type="entry name" value="TAT_signal"/>
</dbReference>
<evidence type="ECO:0000313" key="6">
    <source>
        <dbReference type="Proteomes" id="UP001055167"/>
    </source>
</evidence>
<gene>
    <name evidence="5" type="ORF">OPKNFCMD_6446</name>
</gene>
<dbReference type="PANTHER" id="PTHR30483">
    <property type="entry name" value="LEUCINE-SPECIFIC-BINDING PROTEIN"/>
    <property type="match status" value="1"/>
</dbReference>
<reference evidence="5" key="2">
    <citation type="submission" date="2021-08" db="EMBL/GenBank/DDBJ databases">
        <authorList>
            <person name="Tani A."/>
            <person name="Ola A."/>
            <person name="Ogura Y."/>
            <person name="Katsura K."/>
            <person name="Hayashi T."/>
        </authorList>
    </citation>
    <scope>NUCLEOTIDE SEQUENCE</scope>
    <source>
        <strain evidence="5">KCTC 52305</strain>
    </source>
</reference>
<keyword evidence="6" id="KW-1185">Reference proteome</keyword>